<dbReference type="HAMAP" id="MF_01962">
    <property type="entry name" value="Adenine_deaminase"/>
    <property type="match status" value="1"/>
</dbReference>
<comment type="caution">
    <text evidence="7">The sequence shown here is derived from an EMBL/GenBank/DDBJ whole genome shotgun (WGS) entry which is preliminary data.</text>
</comment>
<keyword evidence="3" id="KW-0378">Hydrolase</keyword>
<gene>
    <name evidence="7" type="ORF">STCU_03504</name>
</gene>
<evidence type="ECO:0000256" key="4">
    <source>
        <dbReference type="ARBA" id="ARBA00022833"/>
    </source>
</evidence>
<dbReference type="GO" id="GO:0006146">
    <property type="term" value="P:adenine catabolic process"/>
    <property type="evidence" value="ECO:0007669"/>
    <property type="project" value="InterPro"/>
</dbReference>
<dbReference type="GO" id="GO:0000034">
    <property type="term" value="F:adenine deaminase activity"/>
    <property type="evidence" value="ECO:0007669"/>
    <property type="project" value="InterPro"/>
</dbReference>
<feature type="domain" description="Adenosine deaminase" evidence="6">
    <location>
        <begin position="23"/>
        <end position="320"/>
    </location>
</feature>
<dbReference type="NCBIfam" id="TIGR01430">
    <property type="entry name" value="aden_deam"/>
    <property type="match status" value="1"/>
</dbReference>
<comment type="cofactor">
    <cofactor evidence="1">
        <name>Zn(2+)</name>
        <dbReference type="ChEBI" id="CHEBI:29105"/>
    </cofactor>
</comment>
<evidence type="ECO:0000259" key="6">
    <source>
        <dbReference type="Pfam" id="PF00962"/>
    </source>
</evidence>
<dbReference type="GO" id="GO:0046872">
    <property type="term" value="F:metal ion binding"/>
    <property type="evidence" value="ECO:0007669"/>
    <property type="project" value="UniProtKB-KW"/>
</dbReference>
<accession>S9VWB6</accession>
<dbReference type="PANTHER" id="PTHR43114">
    <property type="entry name" value="ADENINE DEAMINASE"/>
    <property type="match status" value="1"/>
</dbReference>
<dbReference type="InterPro" id="IPR006330">
    <property type="entry name" value="Ado/ade_deaminase"/>
</dbReference>
<protein>
    <submittedName>
        <fullName evidence="7">Adenosine deaminase</fullName>
    </submittedName>
</protein>
<keyword evidence="2" id="KW-0479">Metal-binding</keyword>
<dbReference type="InterPro" id="IPR001365">
    <property type="entry name" value="A_deaminase_dom"/>
</dbReference>
<keyword evidence="8" id="KW-1185">Reference proteome</keyword>
<dbReference type="Pfam" id="PF00962">
    <property type="entry name" value="A_deaminase"/>
    <property type="match status" value="1"/>
</dbReference>
<sequence>MASAATAISDTDARLEKLIVALPKAELHLHIEGSLEPELLFALSQKNDVDIPYRSVEEVRGAYEFSNLQSFLDLYYQGMSVLLREEDFEALAYAYMRRLHADHVVHAEPFFDPQGHTSRGVPFATVYNGLAKGFARGTADFGITIGLIFSFLRHTSEEECLELLQADTAEGRSVRALFAQGAFVAVGLDSSEVGNPPAKFERLFRYCREVLHVPYTVAHAGEEGPPAYMAAALDLLHVSRIDHGVASIRDAALQERLVAAQTPLTVCPFSNVKLQVFASRDACREVVLALARRGLCVTLNSDDPAYFGGYMNDNLRYICCRHFQPVGHGLIQAETSTLPIEAEAGMEALLVQMVKNSIVASFISEERKAAFLAEIDQVVSQH</sequence>
<dbReference type="PANTHER" id="PTHR43114:SF6">
    <property type="entry name" value="ADENINE DEAMINASE"/>
    <property type="match status" value="1"/>
</dbReference>
<evidence type="ECO:0000256" key="3">
    <source>
        <dbReference type="ARBA" id="ARBA00022801"/>
    </source>
</evidence>
<evidence type="ECO:0000256" key="5">
    <source>
        <dbReference type="ARBA" id="ARBA00023080"/>
    </source>
</evidence>
<evidence type="ECO:0000313" key="7">
    <source>
        <dbReference type="EMBL" id="EPY31341.1"/>
    </source>
</evidence>
<dbReference type="GO" id="GO:0043103">
    <property type="term" value="P:hypoxanthine salvage"/>
    <property type="evidence" value="ECO:0007669"/>
    <property type="project" value="TreeGrafter"/>
</dbReference>
<dbReference type="AlphaFoldDB" id="S9VWB6"/>
<evidence type="ECO:0000256" key="1">
    <source>
        <dbReference type="ARBA" id="ARBA00001947"/>
    </source>
</evidence>
<dbReference type="InterPro" id="IPR032466">
    <property type="entry name" value="Metal_Hydrolase"/>
</dbReference>
<name>S9VWB6_9TRYP</name>
<reference evidence="7 8" key="1">
    <citation type="journal article" date="2013" name="PLoS ONE">
        <title>Predicting the Proteins of Angomonas deanei, Strigomonas culicis and Their Respective Endosymbionts Reveals New Aspects of the Trypanosomatidae Family.</title>
        <authorList>
            <person name="Motta M.C."/>
            <person name="Martins A.C."/>
            <person name="de Souza S.S."/>
            <person name="Catta-Preta C.M."/>
            <person name="Silva R."/>
            <person name="Klein C.C."/>
            <person name="de Almeida L.G."/>
            <person name="de Lima Cunha O."/>
            <person name="Ciapina L.P."/>
            <person name="Brocchi M."/>
            <person name="Colabardini A.C."/>
            <person name="de Araujo Lima B."/>
            <person name="Machado C.R."/>
            <person name="de Almeida Soares C.M."/>
            <person name="Probst C.M."/>
            <person name="de Menezes C.B."/>
            <person name="Thompson C.E."/>
            <person name="Bartholomeu D.C."/>
            <person name="Gradia D.F."/>
            <person name="Pavoni D.P."/>
            <person name="Grisard E.C."/>
            <person name="Fantinatti-Garboggini F."/>
            <person name="Marchini F.K."/>
            <person name="Rodrigues-Luiz G.F."/>
            <person name="Wagner G."/>
            <person name="Goldman G.H."/>
            <person name="Fietto J.L."/>
            <person name="Elias M.C."/>
            <person name="Goldman M.H."/>
            <person name="Sagot M.F."/>
            <person name="Pereira M."/>
            <person name="Stoco P.H."/>
            <person name="de Mendonca-Neto R.P."/>
            <person name="Teixeira S.M."/>
            <person name="Maciel T.E."/>
            <person name="de Oliveira Mendes T.A."/>
            <person name="Urmenyi T.P."/>
            <person name="de Souza W."/>
            <person name="Schenkman S."/>
            <person name="de Vasconcelos A.T."/>
        </authorList>
    </citation>
    <scope>NUCLEOTIDE SEQUENCE [LARGE SCALE GENOMIC DNA]</scope>
</reference>
<evidence type="ECO:0000313" key="8">
    <source>
        <dbReference type="Proteomes" id="UP000015354"/>
    </source>
</evidence>
<dbReference type="Gene3D" id="3.20.20.140">
    <property type="entry name" value="Metal-dependent hydrolases"/>
    <property type="match status" value="1"/>
</dbReference>
<dbReference type="EMBL" id="ATMH01003504">
    <property type="protein sequence ID" value="EPY31341.1"/>
    <property type="molecule type" value="Genomic_DNA"/>
</dbReference>
<dbReference type="InterPro" id="IPR028892">
    <property type="entry name" value="ADE"/>
</dbReference>
<dbReference type="NCBIfam" id="NF006850">
    <property type="entry name" value="PRK09358.1-6"/>
    <property type="match status" value="1"/>
</dbReference>
<proteinExistence type="inferred from homology"/>
<dbReference type="GO" id="GO:0009117">
    <property type="term" value="P:nucleotide metabolic process"/>
    <property type="evidence" value="ECO:0007669"/>
    <property type="project" value="UniProtKB-KW"/>
</dbReference>
<dbReference type="SUPFAM" id="SSF51556">
    <property type="entry name" value="Metallo-dependent hydrolases"/>
    <property type="match status" value="1"/>
</dbReference>
<evidence type="ECO:0000256" key="2">
    <source>
        <dbReference type="ARBA" id="ARBA00022723"/>
    </source>
</evidence>
<dbReference type="Proteomes" id="UP000015354">
    <property type="component" value="Unassembled WGS sequence"/>
</dbReference>
<keyword evidence="4" id="KW-0862">Zinc</keyword>
<organism evidence="7 8">
    <name type="scientific">Strigomonas culicis</name>
    <dbReference type="NCBI Taxonomy" id="28005"/>
    <lineage>
        <taxon>Eukaryota</taxon>
        <taxon>Discoba</taxon>
        <taxon>Euglenozoa</taxon>
        <taxon>Kinetoplastea</taxon>
        <taxon>Metakinetoplastina</taxon>
        <taxon>Trypanosomatida</taxon>
        <taxon>Trypanosomatidae</taxon>
        <taxon>Strigomonadinae</taxon>
        <taxon>Strigomonas</taxon>
    </lineage>
</organism>
<keyword evidence="5" id="KW-0546">Nucleotide metabolism</keyword>
<dbReference type="OrthoDB" id="272271at2759"/>
<dbReference type="GO" id="GO:0005829">
    <property type="term" value="C:cytosol"/>
    <property type="evidence" value="ECO:0007669"/>
    <property type="project" value="TreeGrafter"/>
</dbReference>